<dbReference type="RefSeq" id="XP_025348965.1">
    <property type="nucleotide sequence ID" value="XM_025490860.1"/>
</dbReference>
<evidence type="ECO:0000256" key="1">
    <source>
        <dbReference type="ARBA" id="ARBA00004496"/>
    </source>
</evidence>
<feature type="region of interest" description="Disordered" evidence="6">
    <location>
        <begin position="810"/>
        <end position="835"/>
    </location>
</feature>
<dbReference type="InterPro" id="IPR043162">
    <property type="entry name" value="DOCK_C_lobe_C"/>
</dbReference>
<dbReference type="InterPro" id="IPR027357">
    <property type="entry name" value="DOCKER_dom"/>
</dbReference>
<dbReference type="PANTHER" id="PTHR45653:SF10">
    <property type="entry name" value="MYOBLAST CITY, ISOFORM B"/>
    <property type="match status" value="1"/>
</dbReference>
<reference evidence="9 10" key="1">
    <citation type="journal article" date="2018" name="Mol. Biol. Evol.">
        <title>Broad Genomic Sampling Reveals a Smut Pathogenic Ancestry of the Fungal Clade Ustilaginomycotina.</title>
        <authorList>
            <person name="Kijpornyongpan T."/>
            <person name="Mondo S.J."/>
            <person name="Barry K."/>
            <person name="Sandor L."/>
            <person name="Lee J."/>
            <person name="Lipzen A."/>
            <person name="Pangilinan J."/>
            <person name="LaButti K."/>
            <person name="Hainaut M."/>
            <person name="Henrissat B."/>
            <person name="Grigoriev I.V."/>
            <person name="Spatafora J.W."/>
            <person name="Aime M.C."/>
        </authorList>
    </citation>
    <scope>NUCLEOTIDE SEQUENCE [LARGE SCALE GENOMIC DNA]</scope>
    <source>
        <strain evidence="9 10">MCA 4718</strain>
    </source>
</reference>
<dbReference type="InterPro" id="IPR042455">
    <property type="entry name" value="DOCK_N_sub1"/>
</dbReference>
<dbReference type="GO" id="GO:0031267">
    <property type="term" value="F:small GTPase binding"/>
    <property type="evidence" value="ECO:0007669"/>
    <property type="project" value="TreeGrafter"/>
</dbReference>
<dbReference type="GO" id="GO:0005737">
    <property type="term" value="C:cytoplasm"/>
    <property type="evidence" value="ECO:0007669"/>
    <property type="project" value="UniProtKB-SubCell"/>
</dbReference>
<dbReference type="PANTHER" id="PTHR45653">
    <property type="entry name" value="DEDICATOR OF CYTOKINESIS"/>
    <property type="match status" value="1"/>
</dbReference>
<accession>A0A316UF96</accession>
<evidence type="ECO:0008006" key="11">
    <source>
        <dbReference type="Google" id="ProtNLM"/>
    </source>
</evidence>
<sequence>MSSAHTDVGPTPTTSTTSDLAVSDATLSANAQWQPLPKIHYGFAISTFSPEAEILHQAARTLDETSVAALRSHLVTLEVGDEVYVFEQLGQDKPQWYRGFIVSTLGSAALASTALVNRSEARSSMDSPASAGLLPSEREGLVEEPQVFVGMFPAGHIYIKELLEDAENKLGGIYAHARALQQHSTTQQQSSRASSISKSQMETLPEEDESPSFPNSPRDAELAQMQALAEPLSTYAEIDHEIDSRPAPPLPSLKCSDETISGAEEPLVDEIACALREWGSLAYTYLVERNYNLFNTVRRHIEALHAARRQLLAHNLSEEETVKLRRECVARLVKGNIAQGLEVIVRHPDKGGLVDIDVSGATVDLDNWISGVRLYALQVALAYVDRHLQDASAGDPQGHVLLSGLSGTLLNTPRIVAETAPGKTEPSSSRPATASEFLSASSSEGTTSPTSSIKYYHVFLEVRAFVASPCAAGETAELYFALYSRGEARFLTEEYCIVLNHHGVPAGQAEDRRGKMCTLFTELSAADLQDLDVVCRIVRNGSMKVSSGSAESRSLNTLSAPDEVHDQEVADQLIASTQPQQAALVGTPGFRKDRMVGDRSFRRPFGCAVLSLGSHHHFDTAYTSSSARKEHVMPIFIPVKEAAFSTLHQDIIASRVGEFEKSTRAEMIAVDVKVFHGQSDTLVMENPSILSSAALTARLGFPDVVFPGDERNEAYIKLWSGEFFPSAGKMSTNSSARNIQVSIEVRTRDGQVLENVISRGAGEPPVTQFDSITFHRQNAPTWGELIKLRLPKDLTHECHLFLSFRHRSSKEDRSTPSSATFQANPSTAATSKRVEPTAPVSVPFAHAYLPLYDTNSAFLQDGPHTLLIWKPIRPAHQLSPEVYFSLPATVPSPSHGGALTEGLAAGLPGLLQLLPDTVTLRTFLVSTRFTQNETLLRLLHWERQLGASSNFEELRTVLTQFTFVGEVEVVKFLSDIFDALFAIVMHPKNSDGGLDDLVSKALVTVLSIVQDRRFNNFRATLDAYIDKHFSFQAAHSRLMDSMARLLADPGRSDASKDLRASIKVWPYLFRFIIKGRENQRRANDEGNAVGGGAVDDHLETKFRSDLDAILRSINRLMAATSPPSIVGTQALALQHFAGVLPHLAKVFTLTDLVSYECSFADSLFVTKGRMVIWKLLHIIQVVDGPLFDHDASRAELVPSVVRSIRPHLGPFDDANAASVAATPSKASQDGAKDTARITWIESARLALTVLAVVLDRVQTSIADLKKVKTTGAQLRIEQDSVDYVLPLLPRILETYRELESEECIGALERHRSPSTIASEVPVIFPSAYPFPLISQWPDEQQSKTSGVHHSDQRRGKQTRLNFLHCGLGESATVLIMLIMLSPRKHLAEFLDEQSDLGGPDQLSPFLTSFCAVATSILRNDAFPAAWLNINILAHQMVLKMADPLSALLVRDFIPTREDPGAFDKILWHDCLNMFLALLSSEQLVVEQFKPQRRRAVWRLAGDIRGEGAQIFAKLWNSIGQPDRSPSAEAREEGAAMLNTGGFQVHFVPDLVEPVLQLCLSHHDELRTCAVRVLATMITTEWHLSGSFATIEGEIIDKLDALFRCRSKGDEISRVFFIGQLRSFFDNPDTDQALQEQISTCLISVNRFLDLLLNVRSLPPAEGFDDDRVAGTLKLLGFLRQANRVTAFSAHVLRLVNVHLNSHSYIEAALTLKLHADLLTWEPHTFMDPLPELSLPRQTNFARKEKLYMLILDYLSMGEAWEIAVDICREFAQQYEYVAVDYVRLSEILAYQAGLFGNIATQERTFPSYFRIAFWGSGWPELLQQKMFIYRGLDWEKLSTFAERLQQKHPAAILLKTSADVGDDVKYSEAQYLQVTAVQPEPDRNRDAFTNAEVPHCVRSYYEHNATNLFSFTRPLRPEDGRRDPSLSSSPRKSLLAEVWVEKTFLRCEDAFPTVLRRSEVVDVHVTEISPIQHALDDVEAKTVELVGLEKRCAKASQGGAKVDTNRLAMTLNGAVDAPLNGGIPLYRRTFLDESEGIPPQDADLAERLRRAIDQHASTLCRCLKIHARLCAPEMKPFHDALEGFFAKNFAEEIQRLNLTLEEIDDAG</sequence>
<dbReference type="Pfam" id="PF20422">
    <property type="entry name" value="DHR-2_Lobe_B"/>
    <property type="match status" value="1"/>
</dbReference>
<dbReference type="OrthoDB" id="18896at2759"/>
<dbReference type="Gene3D" id="2.60.40.150">
    <property type="entry name" value="C2 domain"/>
    <property type="match status" value="1"/>
</dbReference>
<dbReference type="GeneID" id="37012594"/>
<dbReference type="Pfam" id="PF14429">
    <property type="entry name" value="DOCK-C2"/>
    <property type="match status" value="1"/>
</dbReference>
<evidence type="ECO:0000259" key="7">
    <source>
        <dbReference type="PROSITE" id="PS51650"/>
    </source>
</evidence>
<dbReference type="GO" id="GO:0005085">
    <property type="term" value="F:guanyl-nucleotide exchange factor activity"/>
    <property type="evidence" value="ECO:0007669"/>
    <property type="project" value="UniProtKB-KW"/>
</dbReference>
<dbReference type="InterPro" id="IPR046770">
    <property type="entry name" value="DOCKER_Lobe_B"/>
</dbReference>
<comment type="subcellular location">
    <subcellularLocation>
        <location evidence="1">Cytoplasm</location>
    </subcellularLocation>
</comment>
<dbReference type="Pfam" id="PF16172">
    <property type="entry name" value="DOCK_N"/>
    <property type="match status" value="1"/>
</dbReference>
<organism evidence="9 10">
    <name type="scientific">Pseudomicrostroma glucosiphilum</name>
    <dbReference type="NCBI Taxonomy" id="1684307"/>
    <lineage>
        <taxon>Eukaryota</taxon>
        <taxon>Fungi</taxon>
        <taxon>Dikarya</taxon>
        <taxon>Basidiomycota</taxon>
        <taxon>Ustilaginomycotina</taxon>
        <taxon>Exobasidiomycetes</taxon>
        <taxon>Microstromatales</taxon>
        <taxon>Microstromatales incertae sedis</taxon>
        <taxon>Pseudomicrostroma</taxon>
    </lineage>
</organism>
<dbReference type="InterPro" id="IPR046773">
    <property type="entry name" value="DOCKER_Lobe_C"/>
</dbReference>
<evidence type="ECO:0000259" key="8">
    <source>
        <dbReference type="PROSITE" id="PS51651"/>
    </source>
</evidence>
<dbReference type="Pfam" id="PF23554">
    <property type="entry name" value="TPR_DOCK"/>
    <property type="match status" value="3"/>
</dbReference>
<evidence type="ECO:0000256" key="5">
    <source>
        <dbReference type="PROSITE-ProRule" id="PRU00983"/>
    </source>
</evidence>
<dbReference type="PROSITE" id="PS51651">
    <property type="entry name" value="DOCKER"/>
    <property type="match status" value="1"/>
</dbReference>
<feature type="compositionally biased region" description="Polar residues" evidence="6">
    <location>
        <begin position="425"/>
        <end position="438"/>
    </location>
</feature>
<evidence type="ECO:0000313" key="10">
    <source>
        <dbReference type="Proteomes" id="UP000245942"/>
    </source>
</evidence>
<dbReference type="CDD" id="cd11684">
    <property type="entry name" value="DHR2_DOCK"/>
    <property type="match status" value="1"/>
</dbReference>
<dbReference type="GO" id="GO:0007264">
    <property type="term" value="P:small GTPase-mediated signal transduction"/>
    <property type="evidence" value="ECO:0007669"/>
    <property type="project" value="InterPro"/>
</dbReference>
<evidence type="ECO:0000256" key="3">
    <source>
        <dbReference type="ARBA" id="ARBA00022553"/>
    </source>
</evidence>
<feature type="region of interest" description="Disordered" evidence="6">
    <location>
        <begin position="419"/>
        <end position="449"/>
    </location>
</feature>
<gene>
    <name evidence="9" type="ORF">BCV69DRAFT_268306</name>
</gene>
<dbReference type="STRING" id="1684307.A0A316UF96"/>
<proteinExistence type="inferred from homology"/>
<comment type="similarity">
    <text evidence="5">Belongs to the DOCK family.</text>
</comment>
<dbReference type="GO" id="GO:0005886">
    <property type="term" value="C:plasma membrane"/>
    <property type="evidence" value="ECO:0007669"/>
    <property type="project" value="TreeGrafter"/>
</dbReference>
<dbReference type="Pfam" id="PF06920">
    <property type="entry name" value="DHR-2_Lobe_A"/>
    <property type="match status" value="1"/>
</dbReference>
<protein>
    <recommendedName>
        <fullName evidence="11">Cytoplasmic protein</fullName>
    </recommendedName>
</protein>
<feature type="non-terminal residue" evidence="9">
    <location>
        <position position="2107"/>
    </location>
</feature>
<dbReference type="InterPro" id="IPR026791">
    <property type="entry name" value="DOCK"/>
</dbReference>
<dbReference type="InterPro" id="IPR035892">
    <property type="entry name" value="C2_domain_sf"/>
</dbReference>
<feature type="compositionally biased region" description="Low complexity" evidence="6">
    <location>
        <begin position="439"/>
        <end position="449"/>
    </location>
</feature>
<dbReference type="Proteomes" id="UP000245942">
    <property type="component" value="Unassembled WGS sequence"/>
</dbReference>
<dbReference type="CDD" id="cd08679">
    <property type="entry name" value="C2_DOCK180_related"/>
    <property type="match status" value="1"/>
</dbReference>
<evidence type="ECO:0000313" key="9">
    <source>
        <dbReference type="EMBL" id="PWN21805.1"/>
    </source>
</evidence>
<name>A0A316UF96_9BASI</name>
<dbReference type="Gene3D" id="1.25.40.410">
    <property type="match status" value="1"/>
</dbReference>
<keyword evidence="10" id="KW-1185">Reference proteome</keyword>
<dbReference type="Gene3D" id="1.20.58.740">
    <property type="match status" value="1"/>
</dbReference>
<dbReference type="InterPro" id="IPR046769">
    <property type="entry name" value="DOCKER_Lobe_A"/>
</dbReference>
<feature type="domain" description="C2 DOCK-type" evidence="7">
    <location>
        <begin position="711"/>
        <end position="925"/>
    </location>
</feature>
<dbReference type="InterPro" id="IPR027007">
    <property type="entry name" value="C2_DOCK-type_domain"/>
</dbReference>
<dbReference type="InterPro" id="IPR056372">
    <property type="entry name" value="TPR_DOCK"/>
</dbReference>
<feature type="region of interest" description="Disordered" evidence="6">
    <location>
        <begin position="181"/>
        <end position="220"/>
    </location>
</feature>
<evidence type="ECO:0000256" key="6">
    <source>
        <dbReference type="SAM" id="MobiDB-lite"/>
    </source>
</evidence>
<dbReference type="Pfam" id="PF20421">
    <property type="entry name" value="DHR-2_Lobe_C"/>
    <property type="match status" value="1"/>
</dbReference>
<evidence type="ECO:0000256" key="2">
    <source>
        <dbReference type="ARBA" id="ARBA00022490"/>
    </source>
</evidence>
<keyword evidence="3" id="KW-0597">Phosphoprotein</keyword>
<dbReference type="PROSITE" id="PS51650">
    <property type="entry name" value="C2_DOCK"/>
    <property type="match status" value="1"/>
</dbReference>
<keyword evidence="4" id="KW-0344">Guanine-nucleotide releasing factor</keyword>
<feature type="compositionally biased region" description="Low complexity" evidence="6">
    <location>
        <begin position="181"/>
        <end position="200"/>
    </location>
</feature>
<evidence type="ECO:0000256" key="4">
    <source>
        <dbReference type="ARBA" id="ARBA00022658"/>
    </source>
</evidence>
<feature type="domain" description="DOCKER" evidence="8">
    <location>
        <begin position="1678"/>
        <end position="2101"/>
    </location>
</feature>
<dbReference type="InterPro" id="IPR032376">
    <property type="entry name" value="DOCK_N"/>
</dbReference>
<dbReference type="InterPro" id="IPR043161">
    <property type="entry name" value="DOCK_C_lobe_A"/>
</dbReference>
<keyword evidence="2" id="KW-0963">Cytoplasm</keyword>
<feature type="compositionally biased region" description="Polar residues" evidence="6">
    <location>
        <begin position="815"/>
        <end position="830"/>
    </location>
</feature>
<dbReference type="EMBL" id="KZ819324">
    <property type="protein sequence ID" value="PWN21805.1"/>
    <property type="molecule type" value="Genomic_DNA"/>
</dbReference>
<dbReference type="Gene3D" id="1.20.1270.350">
    <property type="entry name" value="Dedicator of cytokinesis N-terminal subdomain"/>
    <property type="match status" value="1"/>
</dbReference>